<organism evidence="1">
    <name type="scientific">uncultured marine thaumarchaeote KM3_86_F11</name>
    <dbReference type="NCBI Taxonomy" id="1456322"/>
    <lineage>
        <taxon>Archaea</taxon>
        <taxon>Nitrososphaerota</taxon>
        <taxon>environmental samples</taxon>
    </lineage>
</organism>
<sequence>MATTKCPECDRSMNFDYSTRKMACKSCGIFLSRDELVNLRDKIKDKRYDEEDNSQRGNDYLNWWLSDKKKK</sequence>
<accession>A0A075HUD4</accession>
<protein>
    <recommendedName>
        <fullName evidence="2">TFIIB-type domain-containing protein</fullName>
    </recommendedName>
</protein>
<evidence type="ECO:0000313" key="1">
    <source>
        <dbReference type="EMBL" id="AIF19379.1"/>
    </source>
</evidence>
<dbReference type="Gene3D" id="2.20.25.10">
    <property type="match status" value="1"/>
</dbReference>
<dbReference type="AlphaFoldDB" id="A0A075HUD4"/>
<evidence type="ECO:0008006" key="2">
    <source>
        <dbReference type="Google" id="ProtNLM"/>
    </source>
</evidence>
<proteinExistence type="predicted"/>
<reference evidence="1" key="1">
    <citation type="journal article" date="2014" name="Genome Biol. Evol.">
        <title>Pangenome evidence for extensive interdomain horizontal transfer affecting lineage core and shell genes in uncultured planktonic thaumarchaeota and euryarchaeota.</title>
        <authorList>
            <person name="Deschamps P."/>
            <person name="Zivanovic Y."/>
            <person name="Moreira D."/>
            <person name="Rodriguez-Valera F."/>
            <person name="Lopez-Garcia P."/>
        </authorList>
    </citation>
    <scope>NUCLEOTIDE SEQUENCE</scope>
</reference>
<dbReference type="EMBL" id="KF901136">
    <property type="protein sequence ID" value="AIF19379.1"/>
    <property type="molecule type" value="Genomic_DNA"/>
</dbReference>
<name>A0A075HUD4_9ARCH</name>